<dbReference type="InterPro" id="IPR045851">
    <property type="entry name" value="AMP-bd_C_sf"/>
</dbReference>
<feature type="domain" description="AMP-dependent synthetase/ligase" evidence="1">
    <location>
        <begin position="30"/>
        <end position="398"/>
    </location>
</feature>
<dbReference type="InterPro" id="IPR000873">
    <property type="entry name" value="AMP-dep_synth/lig_dom"/>
</dbReference>
<keyword evidence="3" id="KW-0436">Ligase</keyword>
<evidence type="ECO:0000313" key="3">
    <source>
        <dbReference type="EMBL" id="MFC4769003.1"/>
    </source>
</evidence>
<evidence type="ECO:0000259" key="2">
    <source>
        <dbReference type="Pfam" id="PF13193"/>
    </source>
</evidence>
<dbReference type="InterPro" id="IPR050237">
    <property type="entry name" value="ATP-dep_AMP-bd_enzyme"/>
</dbReference>
<dbReference type="InterPro" id="IPR020845">
    <property type="entry name" value="AMP-binding_CS"/>
</dbReference>
<dbReference type="GO" id="GO:0016874">
    <property type="term" value="F:ligase activity"/>
    <property type="evidence" value="ECO:0007669"/>
    <property type="project" value="UniProtKB-KW"/>
</dbReference>
<dbReference type="EMBL" id="JBHSHC010000112">
    <property type="protein sequence ID" value="MFC4769003.1"/>
    <property type="molecule type" value="Genomic_DNA"/>
</dbReference>
<keyword evidence="4" id="KW-1185">Reference proteome</keyword>
<evidence type="ECO:0000259" key="1">
    <source>
        <dbReference type="Pfam" id="PF00501"/>
    </source>
</evidence>
<gene>
    <name evidence="3" type="ORF">ACFO8Q_16835</name>
</gene>
<comment type="caution">
    <text evidence="3">The sequence shown here is derived from an EMBL/GenBank/DDBJ whole genome shotgun (WGS) entry which is preliminary data.</text>
</comment>
<name>A0ABV9Q575_9BACL</name>
<sequence length="537" mass="59433">MPNVSVVHGLSHAKGKNFVVEPMSLPEMLDRTTAQHGDKIGITFYQLQMTYTQLQAYTRQVAAALYEFGVRKGDRVGIMLPNCPQYVGAFYGVLRRGAVVVQVNPLYTEREVEYVLQDSGAEVLFVYADLYPRVRNIAGYENLKQVIVVSFVPTNVELAENAILWDEFLRSVTPVPDEPVDPQEDVAVFQYTGGTTGRSKGAMLTHMNLAANVQQINEHTCEEPLAEGDKILTVIPLFHVYGMSCAMNLGVLTGTNVILLPRFDVLEVLQTIKEHKPTFFPGVPTMYVALNSYPGAEQYGIDAIRICNSGSAPLPVELMHSFEKKTGANMLEGYGLSEASPTTHSTPRRGIKKPGSIGIPLPGTEARIVDHASGGKTLPIGEVGELVIRGPQVMKGYWNLAEETAHTIRDGWLYTGDIARMDEDGYFYIVDRKKDLIIASGYNVYPREIEEVLYTHPSVLEAVVVGVPDDYRGETVKAFLVLKPGQTGTAEEIEKFCRDHLAAFKVPRLIEFRDELPKTAVGKILRRVLAEEAKKQA</sequence>
<dbReference type="Gene3D" id="3.30.300.30">
    <property type="match status" value="1"/>
</dbReference>
<dbReference type="Gene3D" id="3.40.50.980">
    <property type="match status" value="2"/>
</dbReference>
<accession>A0ABV9Q575</accession>
<dbReference type="CDD" id="cd05936">
    <property type="entry name" value="FC-FACS_FadD_like"/>
    <property type="match status" value="1"/>
</dbReference>
<dbReference type="Pfam" id="PF13193">
    <property type="entry name" value="AMP-binding_C"/>
    <property type="match status" value="1"/>
</dbReference>
<evidence type="ECO:0000313" key="4">
    <source>
        <dbReference type="Proteomes" id="UP001596002"/>
    </source>
</evidence>
<dbReference type="Gene3D" id="2.30.38.10">
    <property type="entry name" value="Luciferase, Domain 3"/>
    <property type="match status" value="1"/>
</dbReference>
<protein>
    <submittedName>
        <fullName evidence="3">Long-chain fatty acid--CoA ligase</fullName>
    </submittedName>
</protein>
<dbReference type="PANTHER" id="PTHR43767:SF9">
    <property type="entry name" value="LONG-CHAIN-FATTY-ACID--COA LIGASE"/>
    <property type="match status" value="1"/>
</dbReference>
<dbReference type="NCBIfam" id="NF004837">
    <property type="entry name" value="PRK06187.1"/>
    <property type="match status" value="1"/>
</dbReference>
<proteinExistence type="predicted"/>
<feature type="domain" description="AMP-binding enzyme C-terminal" evidence="2">
    <location>
        <begin position="448"/>
        <end position="523"/>
    </location>
</feature>
<dbReference type="RefSeq" id="WP_380026998.1">
    <property type="nucleotide sequence ID" value="NZ_JBHSHC010000112.1"/>
</dbReference>
<dbReference type="SUPFAM" id="SSF56801">
    <property type="entry name" value="Acetyl-CoA synthetase-like"/>
    <property type="match status" value="1"/>
</dbReference>
<dbReference type="PROSITE" id="PS00455">
    <property type="entry name" value="AMP_BINDING"/>
    <property type="match status" value="1"/>
</dbReference>
<dbReference type="Proteomes" id="UP001596002">
    <property type="component" value="Unassembled WGS sequence"/>
</dbReference>
<dbReference type="Pfam" id="PF00501">
    <property type="entry name" value="AMP-binding"/>
    <property type="match status" value="1"/>
</dbReference>
<dbReference type="PANTHER" id="PTHR43767">
    <property type="entry name" value="LONG-CHAIN-FATTY-ACID--COA LIGASE"/>
    <property type="match status" value="1"/>
</dbReference>
<reference evidence="4" key="1">
    <citation type="journal article" date="2019" name="Int. J. Syst. Evol. Microbiol.">
        <title>The Global Catalogue of Microorganisms (GCM) 10K type strain sequencing project: providing services to taxonomists for standard genome sequencing and annotation.</title>
        <authorList>
            <consortium name="The Broad Institute Genomics Platform"/>
            <consortium name="The Broad Institute Genome Sequencing Center for Infectious Disease"/>
            <person name="Wu L."/>
            <person name="Ma J."/>
        </authorList>
    </citation>
    <scope>NUCLEOTIDE SEQUENCE [LARGE SCALE GENOMIC DNA]</scope>
    <source>
        <strain evidence="4">WYCCWR 12678</strain>
    </source>
</reference>
<organism evidence="3 4">
    <name type="scientific">Effusibacillus consociatus</name>
    <dbReference type="NCBI Taxonomy" id="1117041"/>
    <lineage>
        <taxon>Bacteria</taxon>
        <taxon>Bacillati</taxon>
        <taxon>Bacillota</taxon>
        <taxon>Bacilli</taxon>
        <taxon>Bacillales</taxon>
        <taxon>Alicyclobacillaceae</taxon>
        <taxon>Effusibacillus</taxon>
    </lineage>
</organism>
<dbReference type="InterPro" id="IPR025110">
    <property type="entry name" value="AMP-bd_C"/>
</dbReference>